<organism evidence="2 3">
    <name type="scientific">Electrophorus voltai</name>
    <dbReference type="NCBI Taxonomy" id="2609070"/>
    <lineage>
        <taxon>Eukaryota</taxon>
        <taxon>Metazoa</taxon>
        <taxon>Chordata</taxon>
        <taxon>Craniata</taxon>
        <taxon>Vertebrata</taxon>
        <taxon>Euteleostomi</taxon>
        <taxon>Actinopterygii</taxon>
        <taxon>Neopterygii</taxon>
        <taxon>Teleostei</taxon>
        <taxon>Ostariophysi</taxon>
        <taxon>Gymnotiformes</taxon>
        <taxon>Gymnotoidei</taxon>
        <taxon>Gymnotidae</taxon>
        <taxon>Electrophorus</taxon>
    </lineage>
</organism>
<feature type="compositionally biased region" description="Basic and acidic residues" evidence="1">
    <location>
        <begin position="85"/>
        <end position="94"/>
    </location>
</feature>
<sequence>MVLSRQKEYKLADVQAKQTGDIEQVKHYCMMAKLSQKLESTVEASKHSEFEDVRSFLPPPGLFDFFPPSEGVLDEEQNDSLQSTDELRAVTKNS</sequence>
<comment type="caution">
    <text evidence="2">The sequence shown here is derived from an EMBL/GenBank/DDBJ whole genome shotgun (WGS) entry which is preliminary data.</text>
</comment>
<reference evidence="2" key="1">
    <citation type="submission" date="2023-03" db="EMBL/GenBank/DDBJ databases">
        <title>Electrophorus voltai genome.</title>
        <authorList>
            <person name="Bian C."/>
        </authorList>
    </citation>
    <scope>NUCLEOTIDE SEQUENCE</scope>
    <source>
        <strain evidence="2">CB-2022</strain>
        <tissue evidence="2">Muscle</tissue>
    </source>
</reference>
<feature type="non-terminal residue" evidence="2">
    <location>
        <position position="94"/>
    </location>
</feature>
<keyword evidence="3" id="KW-1185">Reference proteome</keyword>
<dbReference type="EMBL" id="JAROKS010000012">
    <property type="protein sequence ID" value="KAK1799159.1"/>
    <property type="molecule type" value="Genomic_DNA"/>
</dbReference>
<accession>A0AAD9DZY3</accession>
<dbReference type="AlphaFoldDB" id="A0AAD9DZY3"/>
<gene>
    <name evidence="2" type="ORF">P4O66_007412</name>
</gene>
<evidence type="ECO:0000256" key="1">
    <source>
        <dbReference type="SAM" id="MobiDB-lite"/>
    </source>
</evidence>
<evidence type="ECO:0000313" key="2">
    <source>
        <dbReference type="EMBL" id="KAK1799159.1"/>
    </source>
</evidence>
<proteinExistence type="predicted"/>
<feature type="region of interest" description="Disordered" evidence="1">
    <location>
        <begin position="73"/>
        <end position="94"/>
    </location>
</feature>
<evidence type="ECO:0000313" key="3">
    <source>
        <dbReference type="Proteomes" id="UP001239994"/>
    </source>
</evidence>
<dbReference type="Proteomes" id="UP001239994">
    <property type="component" value="Unassembled WGS sequence"/>
</dbReference>
<name>A0AAD9DZY3_9TELE</name>
<protein>
    <submittedName>
        <fullName evidence="2">Uncharacterized protein</fullName>
    </submittedName>
</protein>